<proteinExistence type="predicted"/>
<name>A0ACC3C6Y9_PYRYE</name>
<protein>
    <submittedName>
        <fullName evidence="1">Uncharacterized protein</fullName>
    </submittedName>
</protein>
<organism evidence="1 2">
    <name type="scientific">Pyropia yezoensis</name>
    <name type="common">Susabi-nori</name>
    <name type="synonym">Porphyra yezoensis</name>
    <dbReference type="NCBI Taxonomy" id="2788"/>
    <lineage>
        <taxon>Eukaryota</taxon>
        <taxon>Rhodophyta</taxon>
        <taxon>Bangiophyceae</taxon>
        <taxon>Bangiales</taxon>
        <taxon>Bangiaceae</taxon>
        <taxon>Pyropia</taxon>
    </lineage>
</organism>
<reference evidence="1" key="1">
    <citation type="submission" date="2019-11" db="EMBL/GenBank/DDBJ databases">
        <title>Nori genome reveals adaptations in red seaweeds to the harsh intertidal environment.</title>
        <authorList>
            <person name="Wang D."/>
            <person name="Mao Y."/>
        </authorList>
    </citation>
    <scope>NUCLEOTIDE SEQUENCE</scope>
    <source>
        <tissue evidence="1">Gametophyte</tissue>
    </source>
</reference>
<gene>
    <name evidence="1" type="ORF">I4F81_008464</name>
</gene>
<dbReference type="EMBL" id="CM020619">
    <property type="protein sequence ID" value="KAK1865942.1"/>
    <property type="molecule type" value="Genomic_DNA"/>
</dbReference>
<evidence type="ECO:0000313" key="1">
    <source>
        <dbReference type="EMBL" id="KAK1865942.1"/>
    </source>
</evidence>
<accession>A0ACC3C6Y9</accession>
<dbReference type="Proteomes" id="UP000798662">
    <property type="component" value="Chromosome 2"/>
</dbReference>
<keyword evidence="2" id="KW-1185">Reference proteome</keyword>
<sequence>MPGRPRSRRRLGRVARARRSEGGPESGAGGAGEEPADNASLTGLDAPAGLRALAADAAGSYDAEIRAKLYPLLEMTGVLQQRCARGTAGEDMGVEFHFQSLATRIFSLYEILDDAARAVPIVERRKNSRCGRFNTTRLRALQQFILGVGGASLSVREQKQLYNFLEVRDRRDSVDPMSGTDGFFLSAVFPTVSSFVTALRDELHDAVLSEGWKKLKIREGGTVYEVYYRSVLEVVMARLQNRAGVMRLWSGGGAPAPPSYLRETAMDGDAFRLCEQEVVAAHGPHKLDPVRVRVVNDVTGEIHWMTVTYIPLVRTQTEKKAPEHARLRRCGILQRVLFVCIRTSMAASKLGAEVQVDVAGASEALDASERDVVHMLESQLEVAGHRQHGRERARREMLEAVDSLTGFVPALAAMEGLSTSSYLLYQMIGFDSLHVLDLGVTRLLVQRLVAVFPKICHGCVPLAGSDAASRRTCNKRLKHLGRRSKACKTPPGYLVKHDEPQAVFTGKQQQEEVSTMPYLVAGVWRASREPLVPEDVDPEVSPALGEGTPCAVGDGIDDAVPDLAARVAALCLGELGEDGGAECNADGEDAGDNSTFDWLAYRAVWKDTPMDEAITAMFAEFAVLHAEMSGNTCSTSPLPLTLDVGKCIADRAKRFVTLSLTPILGPDQSSEVHRLLCHVMDAIRVHGNINNGSASINERMHKEDKPYYARTNRSIADFTHQLIVQAQGARAIQRHIVNDDEDLATVLEHFLGDGDGDSDEDACVRISSRISFEAVFECGWTVKQLLYAFPCFRGEPWYDFVLYCPVENPSSLSVAEVRPFVRRPEEDIAVVADMDVVPGVVNCPLVSRGCTRLAWSVPEGETDVRLRTLALASIRRVLHVVPDFADLVRCRGCDADPAGRDAPVAERLAMRFFVNAFYP</sequence>
<comment type="caution">
    <text evidence="1">The sequence shown here is derived from an EMBL/GenBank/DDBJ whole genome shotgun (WGS) entry which is preliminary data.</text>
</comment>
<evidence type="ECO:0000313" key="2">
    <source>
        <dbReference type="Proteomes" id="UP000798662"/>
    </source>
</evidence>